<comment type="caution">
    <text evidence="7">The sequence shown here is derived from an EMBL/GenBank/DDBJ whole genome shotgun (WGS) entry which is preliminary data.</text>
</comment>
<dbReference type="InterPro" id="IPR020846">
    <property type="entry name" value="MFS_dom"/>
</dbReference>
<keyword evidence="8" id="KW-1185">Reference proteome</keyword>
<reference evidence="7 8" key="1">
    <citation type="submission" date="2018-11" db="EMBL/GenBank/DDBJ databases">
        <title>Sequencing the genomes of 1000 actinobacteria strains.</title>
        <authorList>
            <person name="Klenk H.-P."/>
        </authorList>
    </citation>
    <scope>NUCLEOTIDE SEQUENCE [LARGE SCALE GENOMIC DNA]</scope>
    <source>
        <strain evidence="7 8">DSM 44254</strain>
    </source>
</reference>
<evidence type="ECO:0000259" key="6">
    <source>
        <dbReference type="PROSITE" id="PS50850"/>
    </source>
</evidence>
<dbReference type="RefSeq" id="WP_123661789.1">
    <property type="nucleotide sequence ID" value="NZ_RJKE01000001.1"/>
</dbReference>
<protein>
    <submittedName>
        <fullName evidence="7">Sugar phosphate permease</fullName>
    </submittedName>
</protein>
<evidence type="ECO:0000313" key="7">
    <source>
        <dbReference type="EMBL" id="ROO82816.1"/>
    </source>
</evidence>
<organism evidence="7 8">
    <name type="scientific">Actinocorallia herbida</name>
    <dbReference type="NCBI Taxonomy" id="58109"/>
    <lineage>
        <taxon>Bacteria</taxon>
        <taxon>Bacillati</taxon>
        <taxon>Actinomycetota</taxon>
        <taxon>Actinomycetes</taxon>
        <taxon>Streptosporangiales</taxon>
        <taxon>Thermomonosporaceae</taxon>
        <taxon>Actinocorallia</taxon>
    </lineage>
</organism>
<dbReference type="SUPFAM" id="SSF103473">
    <property type="entry name" value="MFS general substrate transporter"/>
    <property type="match status" value="1"/>
</dbReference>
<dbReference type="PROSITE" id="PS50850">
    <property type="entry name" value="MFS"/>
    <property type="match status" value="1"/>
</dbReference>
<evidence type="ECO:0000256" key="1">
    <source>
        <dbReference type="ARBA" id="ARBA00004651"/>
    </source>
</evidence>
<evidence type="ECO:0000256" key="4">
    <source>
        <dbReference type="ARBA" id="ARBA00023136"/>
    </source>
</evidence>
<feature type="transmembrane region" description="Helical" evidence="5">
    <location>
        <begin position="337"/>
        <end position="356"/>
    </location>
</feature>
<keyword evidence="4 5" id="KW-0472">Membrane</keyword>
<dbReference type="InterPro" id="IPR051788">
    <property type="entry name" value="MFS_Transporter"/>
</dbReference>
<evidence type="ECO:0000256" key="3">
    <source>
        <dbReference type="ARBA" id="ARBA00022989"/>
    </source>
</evidence>
<dbReference type="InterPro" id="IPR036259">
    <property type="entry name" value="MFS_trans_sf"/>
</dbReference>
<dbReference type="GO" id="GO:0005886">
    <property type="term" value="C:plasma membrane"/>
    <property type="evidence" value="ECO:0007669"/>
    <property type="project" value="UniProtKB-SubCell"/>
</dbReference>
<evidence type="ECO:0000256" key="2">
    <source>
        <dbReference type="ARBA" id="ARBA00022692"/>
    </source>
</evidence>
<dbReference type="Proteomes" id="UP000272400">
    <property type="component" value="Unassembled WGS sequence"/>
</dbReference>
<dbReference type="PANTHER" id="PTHR23514">
    <property type="entry name" value="BYPASS OF STOP CODON PROTEIN 6"/>
    <property type="match status" value="1"/>
</dbReference>
<feature type="domain" description="Major facilitator superfamily (MFS) profile" evidence="6">
    <location>
        <begin position="208"/>
        <end position="397"/>
    </location>
</feature>
<dbReference type="OrthoDB" id="3864150at2"/>
<keyword evidence="3 5" id="KW-1133">Transmembrane helix</keyword>
<proteinExistence type="predicted"/>
<sequence>MRDRQARLATFGAFGIQGLCFASLVTRVPQIQDAHGLSDADLAIVLLLVPVIAGVGSTLSGLLFTRYGSAVVLRVAQPAVCVAAVLIGLTGGELLPLYGAVALFGLFVGAVDASMNAQAVAVERHEQRSVISGFYAVWSVAGIAGGLWASFANSQDMSLFTGFVIPSALGVAGALALGPFLYRRREEAGGPSAEEIKAAAKRVPWRPILLVGIAMGSFYIADAAISNYSAKYLEDELAASATVAPLAYVAYQVAMVLSRSIADFGVRSFGPVLVVRIGAVVGFLGMLGVIIAPNALLAIAAVTVMGLGVCVVAPIAFSAADRVDGTGLGIAVSRVNLFNYVGFVLGAGIIGAFASADGDSNLRLAFTIPAGLILLIVLLAPSFSPKTPAGAAEPSPA</sequence>
<dbReference type="GO" id="GO:0022857">
    <property type="term" value="F:transmembrane transporter activity"/>
    <property type="evidence" value="ECO:0007669"/>
    <property type="project" value="InterPro"/>
</dbReference>
<dbReference type="CDD" id="cd17393">
    <property type="entry name" value="MFS_MosC_like"/>
    <property type="match status" value="1"/>
</dbReference>
<dbReference type="InterPro" id="IPR011701">
    <property type="entry name" value="MFS"/>
</dbReference>
<feature type="transmembrane region" description="Helical" evidence="5">
    <location>
        <begin position="203"/>
        <end position="225"/>
    </location>
</feature>
<feature type="transmembrane region" description="Helical" evidence="5">
    <location>
        <begin position="237"/>
        <end position="257"/>
    </location>
</feature>
<dbReference type="Gene3D" id="1.20.1250.20">
    <property type="entry name" value="MFS general substrate transporter like domains"/>
    <property type="match status" value="2"/>
</dbReference>
<feature type="transmembrane region" description="Helical" evidence="5">
    <location>
        <begin position="43"/>
        <end position="64"/>
    </location>
</feature>
<evidence type="ECO:0000256" key="5">
    <source>
        <dbReference type="SAM" id="Phobius"/>
    </source>
</evidence>
<dbReference type="PANTHER" id="PTHR23514:SF13">
    <property type="entry name" value="INNER MEMBRANE PROTEIN YBJJ"/>
    <property type="match status" value="1"/>
</dbReference>
<evidence type="ECO:0000313" key="8">
    <source>
        <dbReference type="Proteomes" id="UP000272400"/>
    </source>
</evidence>
<feature type="transmembrane region" description="Helical" evidence="5">
    <location>
        <begin position="71"/>
        <end position="91"/>
    </location>
</feature>
<dbReference type="EMBL" id="RJKE01000001">
    <property type="protein sequence ID" value="ROO82816.1"/>
    <property type="molecule type" value="Genomic_DNA"/>
</dbReference>
<accession>A0A3N1CNB7</accession>
<feature type="transmembrane region" description="Helical" evidence="5">
    <location>
        <begin position="269"/>
        <end position="291"/>
    </location>
</feature>
<keyword evidence="2 5" id="KW-0812">Transmembrane</keyword>
<feature type="transmembrane region" description="Helical" evidence="5">
    <location>
        <begin position="157"/>
        <end position="182"/>
    </location>
</feature>
<feature type="transmembrane region" description="Helical" evidence="5">
    <location>
        <begin position="297"/>
        <end position="317"/>
    </location>
</feature>
<feature type="transmembrane region" description="Helical" evidence="5">
    <location>
        <begin position="97"/>
        <end position="117"/>
    </location>
</feature>
<comment type="subcellular location">
    <subcellularLocation>
        <location evidence="1">Cell membrane</location>
        <topology evidence="1">Multi-pass membrane protein</topology>
    </subcellularLocation>
</comment>
<feature type="transmembrane region" description="Helical" evidence="5">
    <location>
        <begin position="362"/>
        <end position="380"/>
    </location>
</feature>
<dbReference type="Pfam" id="PF07690">
    <property type="entry name" value="MFS_1"/>
    <property type="match status" value="1"/>
</dbReference>
<gene>
    <name evidence="7" type="ORF">EDD29_0301</name>
</gene>
<name>A0A3N1CNB7_9ACTN</name>
<dbReference type="AlphaFoldDB" id="A0A3N1CNB7"/>
<feature type="transmembrane region" description="Helical" evidence="5">
    <location>
        <begin position="129"/>
        <end position="151"/>
    </location>
</feature>